<evidence type="ECO:0000313" key="8">
    <source>
        <dbReference type="Proteomes" id="UP000812013"/>
    </source>
</evidence>
<keyword evidence="8" id="KW-1185">Reference proteome</keyword>
<evidence type="ECO:0000256" key="4">
    <source>
        <dbReference type="ARBA" id="ARBA00023136"/>
    </source>
</evidence>
<gene>
    <name evidence="7" type="ORF">GPJ59_26395</name>
</gene>
<evidence type="ECO:0000256" key="2">
    <source>
        <dbReference type="ARBA" id="ARBA00022692"/>
    </source>
</evidence>
<keyword evidence="2 5" id="KW-0812">Transmembrane</keyword>
<name>A0ABS6ZC10_9ACTN</name>
<keyword evidence="4 5" id="KW-0472">Membrane</keyword>
<keyword evidence="3 5" id="KW-1133">Transmembrane helix</keyword>
<proteinExistence type="predicted"/>
<feature type="transmembrane region" description="Helical" evidence="5">
    <location>
        <begin position="12"/>
        <end position="28"/>
    </location>
</feature>
<dbReference type="Proteomes" id="UP000812013">
    <property type="component" value="Unassembled WGS sequence"/>
</dbReference>
<protein>
    <recommendedName>
        <fullName evidence="6">RDD domain-containing protein</fullName>
    </recommendedName>
</protein>
<reference evidence="7 8" key="1">
    <citation type="submission" date="2019-12" db="EMBL/GenBank/DDBJ databases">
        <title>Genome sequence of Streptomyces bambusae.</title>
        <authorList>
            <person name="Bansal K."/>
            <person name="Choksket S."/>
            <person name="Korpole S."/>
            <person name="Patil P.B."/>
        </authorList>
    </citation>
    <scope>NUCLEOTIDE SEQUENCE [LARGE SCALE GENOMIC DNA]</scope>
    <source>
        <strain evidence="7 8">SK60</strain>
    </source>
</reference>
<dbReference type="RefSeq" id="WP_219670210.1">
    <property type="nucleotide sequence ID" value="NZ_WTFF01000238.1"/>
</dbReference>
<accession>A0ABS6ZC10</accession>
<dbReference type="EMBL" id="WTFF01000238">
    <property type="protein sequence ID" value="MBW5485309.1"/>
    <property type="molecule type" value="Genomic_DNA"/>
</dbReference>
<feature type="domain" description="RDD" evidence="6">
    <location>
        <begin position="5"/>
        <end position="92"/>
    </location>
</feature>
<evidence type="ECO:0000256" key="5">
    <source>
        <dbReference type="SAM" id="Phobius"/>
    </source>
</evidence>
<comment type="subcellular location">
    <subcellularLocation>
        <location evidence="1">Membrane</location>
        <topology evidence="1">Multi-pass membrane protein</topology>
    </subcellularLocation>
</comment>
<sequence length="151" mass="16268">MPRPAGEGRRVVAVTLDIAVAISGPYMMARGQEGRPLTALALLLGVSFVNQVVLTVLFGGSAGKLITGIRVIRAADGGRPGFWRTVHRWLSGLCWLPLQPYYWLRAFFRGFAGGGAARGTVTDNDDGELYHADLAGLRYARRRDVVAAAGR</sequence>
<feature type="transmembrane region" description="Helical" evidence="5">
    <location>
        <begin position="40"/>
        <end position="60"/>
    </location>
</feature>
<evidence type="ECO:0000313" key="7">
    <source>
        <dbReference type="EMBL" id="MBW5485309.1"/>
    </source>
</evidence>
<evidence type="ECO:0000256" key="3">
    <source>
        <dbReference type="ARBA" id="ARBA00022989"/>
    </source>
</evidence>
<evidence type="ECO:0000259" key="6">
    <source>
        <dbReference type="Pfam" id="PF06271"/>
    </source>
</evidence>
<organism evidence="7 8">
    <name type="scientific">Streptomyces bambusae</name>
    <dbReference type="NCBI Taxonomy" id="1550616"/>
    <lineage>
        <taxon>Bacteria</taxon>
        <taxon>Bacillati</taxon>
        <taxon>Actinomycetota</taxon>
        <taxon>Actinomycetes</taxon>
        <taxon>Kitasatosporales</taxon>
        <taxon>Streptomycetaceae</taxon>
        <taxon>Streptomyces</taxon>
    </lineage>
</organism>
<dbReference type="Pfam" id="PF06271">
    <property type="entry name" value="RDD"/>
    <property type="match status" value="1"/>
</dbReference>
<dbReference type="InterPro" id="IPR010432">
    <property type="entry name" value="RDD"/>
</dbReference>
<comment type="caution">
    <text evidence="7">The sequence shown here is derived from an EMBL/GenBank/DDBJ whole genome shotgun (WGS) entry which is preliminary data.</text>
</comment>
<evidence type="ECO:0000256" key="1">
    <source>
        <dbReference type="ARBA" id="ARBA00004141"/>
    </source>
</evidence>